<evidence type="ECO:0000256" key="15">
    <source>
        <dbReference type="ARBA" id="ARBA00040883"/>
    </source>
</evidence>
<keyword evidence="16" id="KW-0479">Metal-binding</keyword>
<comment type="cofactor">
    <cofactor evidence="16">
        <name>NH4(+)</name>
        <dbReference type="ChEBI" id="CHEBI:28938"/>
    </cofactor>
    <cofactor evidence="16">
        <name>K(+)</name>
        <dbReference type="ChEBI" id="CHEBI:29103"/>
    </cofactor>
    <text evidence="16">A monovalent cation. Ammonium or potassium.</text>
</comment>
<feature type="binding site" evidence="16">
    <location>
        <position position="130"/>
    </location>
    <ligand>
        <name>ATP</name>
        <dbReference type="ChEBI" id="CHEBI:30616"/>
    </ligand>
</feature>
<evidence type="ECO:0000256" key="11">
    <source>
        <dbReference type="ARBA" id="ARBA00022840"/>
    </source>
</evidence>
<evidence type="ECO:0000256" key="3">
    <source>
        <dbReference type="ARBA" id="ARBA00004496"/>
    </source>
</evidence>
<dbReference type="UniPathway" id="UPA00241">
    <property type="reaction ID" value="UER00352"/>
</dbReference>
<evidence type="ECO:0000256" key="6">
    <source>
        <dbReference type="ARBA" id="ARBA00012102"/>
    </source>
</evidence>
<proteinExistence type="inferred from homology"/>
<feature type="binding site" evidence="16">
    <location>
        <begin position="6"/>
        <end position="13"/>
    </location>
    <ligand>
        <name>ATP</name>
        <dbReference type="ChEBI" id="CHEBI:30616"/>
    </ligand>
</feature>
<dbReference type="Proteomes" id="UP000190657">
    <property type="component" value="Unassembled WGS sequence"/>
</dbReference>
<keyword evidence="7 16" id="KW-0963">Cytoplasm</keyword>
<accession>A0A1T4KAF3</accession>
<evidence type="ECO:0000256" key="1">
    <source>
        <dbReference type="ARBA" id="ARBA00001206"/>
    </source>
</evidence>
<dbReference type="PANTHER" id="PTHR34265:SF1">
    <property type="entry name" value="TYPE III PANTOTHENATE KINASE"/>
    <property type="match status" value="1"/>
</dbReference>
<feature type="active site" description="Proton acceptor" evidence="16">
    <location>
        <position position="107"/>
    </location>
</feature>
<dbReference type="OrthoDB" id="9804707at2"/>
<evidence type="ECO:0000256" key="16">
    <source>
        <dbReference type="HAMAP-Rule" id="MF_01274"/>
    </source>
</evidence>
<dbReference type="GO" id="GO:0004594">
    <property type="term" value="F:pantothenate kinase activity"/>
    <property type="evidence" value="ECO:0007669"/>
    <property type="project" value="UniProtKB-UniRule"/>
</dbReference>
<comment type="subcellular location">
    <subcellularLocation>
        <location evidence="3 16">Cytoplasm</location>
    </subcellularLocation>
</comment>
<keyword evidence="18" id="KW-1185">Reference proteome</keyword>
<feature type="binding site" evidence="16">
    <location>
        <position position="182"/>
    </location>
    <ligand>
        <name>substrate</name>
    </ligand>
</feature>
<comment type="similarity">
    <text evidence="14 16">Belongs to the type III pantothenate kinase family.</text>
</comment>
<feature type="binding site" evidence="16">
    <location>
        <begin position="105"/>
        <end position="108"/>
    </location>
    <ligand>
        <name>substrate</name>
    </ligand>
</feature>
<name>A0A1T4KAF3_9FIRM</name>
<keyword evidence="12 16" id="KW-0630">Potassium</keyword>
<comment type="cofactor">
    <cofactor evidence="2">
        <name>K(+)</name>
        <dbReference type="ChEBI" id="CHEBI:29103"/>
    </cofactor>
</comment>
<comment type="caution">
    <text evidence="16">Lacks conserved residue(s) required for the propagation of feature annotation.</text>
</comment>
<dbReference type="GO" id="GO:0005524">
    <property type="term" value="F:ATP binding"/>
    <property type="evidence" value="ECO:0007669"/>
    <property type="project" value="UniProtKB-UniRule"/>
</dbReference>
<reference evidence="17 18" key="1">
    <citation type="submission" date="2017-02" db="EMBL/GenBank/DDBJ databases">
        <authorList>
            <person name="Peterson S.W."/>
        </authorList>
    </citation>
    <scope>NUCLEOTIDE SEQUENCE [LARGE SCALE GENOMIC DNA]</scope>
    <source>
        <strain evidence="17 18">ATCC 51222</strain>
    </source>
</reference>
<evidence type="ECO:0000256" key="4">
    <source>
        <dbReference type="ARBA" id="ARBA00005225"/>
    </source>
</evidence>
<protein>
    <recommendedName>
        <fullName evidence="15 16">Type III pantothenate kinase</fullName>
        <ecNumber evidence="6 16">2.7.1.33</ecNumber>
    </recommendedName>
    <alternativeName>
        <fullName evidence="16">PanK-III</fullName>
    </alternativeName>
    <alternativeName>
        <fullName evidence="16">Pantothenic acid kinase</fullName>
    </alternativeName>
</protein>
<organism evidence="17 18">
    <name type="scientific">Eubacterium coprostanoligenes</name>
    <dbReference type="NCBI Taxonomy" id="290054"/>
    <lineage>
        <taxon>Bacteria</taxon>
        <taxon>Bacillati</taxon>
        <taxon>Bacillota</taxon>
        <taxon>Clostridia</taxon>
        <taxon>Eubacteriales</taxon>
        <taxon>Eubacteriaceae</taxon>
        <taxon>Eubacterium</taxon>
    </lineage>
</organism>
<keyword evidence="9 16" id="KW-0547">Nucleotide-binding</keyword>
<dbReference type="InterPro" id="IPR004619">
    <property type="entry name" value="Type_III_PanK"/>
</dbReference>
<evidence type="ECO:0000256" key="14">
    <source>
        <dbReference type="ARBA" id="ARBA00038036"/>
    </source>
</evidence>
<comment type="function">
    <text evidence="16">Catalyzes the phosphorylation of pantothenate (Pan), the first step in CoA biosynthesis.</text>
</comment>
<dbReference type="HAMAP" id="MF_01274">
    <property type="entry name" value="Pantothen_kinase_3"/>
    <property type="match status" value="1"/>
</dbReference>
<comment type="subunit">
    <text evidence="5 16">Homodimer.</text>
</comment>
<evidence type="ECO:0000256" key="10">
    <source>
        <dbReference type="ARBA" id="ARBA00022777"/>
    </source>
</evidence>
<dbReference type="Pfam" id="PF03309">
    <property type="entry name" value="Pan_kinase"/>
    <property type="match status" value="1"/>
</dbReference>
<keyword evidence="8 16" id="KW-0808">Transferase</keyword>
<dbReference type="STRING" id="290054.SAMN02745114_00375"/>
<evidence type="ECO:0000256" key="7">
    <source>
        <dbReference type="ARBA" id="ARBA00022490"/>
    </source>
</evidence>
<evidence type="ECO:0000256" key="9">
    <source>
        <dbReference type="ARBA" id="ARBA00022741"/>
    </source>
</evidence>
<dbReference type="NCBIfam" id="NF009855">
    <property type="entry name" value="PRK13321.1"/>
    <property type="match status" value="1"/>
</dbReference>
<keyword evidence="10 16" id="KW-0418">Kinase</keyword>
<dbReference type="Gene3D" id="3.30.420.40">
    <property type="match status" value="2"/>
</dbReference>
<evidence type="ECO:0000256" key="12">
    <source>
        <dbReference type="ARBA" id="ARBA00022958"/>
    </source>
</evidence>
<dbReference type="CDD" id="cd24015">
    <property type="entry name" value="ASKHA_NBD_PanK-III"/>
    <property type="match status" value="1"/>
</dbReference>
<comment type="catalytic activity">
    <reaction evidence="1 16">
        <text>(R)-pantothenate + ATP = (R)-4'-phosphopantothenate + ADP + H(+)</text>
        <dbReference type="Rhea" id="RHEA:16373"/>
        <dbReference type="ChEBI" id="CHEBI:10986"/>
        <dbReference type="ChEBI" id="CHEBI:15378"/>
        <dbReference type="ChEBI" id="CHEBI:29032"/>
        <dbReference type="ChEBI" id="CHEBI:30616"/>
        <dbReference type="ChEBI" id="CHEBI:456216"/>
        <dbReference type="EC" id="2.7.1.33"/>
    </reaction>
</comment>
<dbReference type="NCBIfam" id="TIGR00671">
    <property type="entry name" value="baf"/>
    <property type="match status" value="1"/>
</dbReference>
<comment type="pathway">
    <text evidence="4 16">Cofactor biosynthesis; coenzyme A biosynthesis; CoA from (R)-pantothenate: step 1/5.</text>
</comment>
<dbReference type="SUPFAM" id="SSF53067">
    <property type="entry name" value="Actin-like ATPase domain"/>
    <property type="match status" value="2"/>
</dbReference>
<evidence type="ECO:0000256" key="13">
    <source>
        <dbReference type="ARBA" id="ARBA00022993"/>
    </source>
</evidence>
<keyword evidence="11 16" id="KW-0067">ATP-binding</keyword>
<dbReference type="GO" id="GO:0005737">
    <property type="term" value="C:cytoplasm"/>
    <property type="evidence" value="ECO:0007669"/>
    <property type="project" value="UniProtKB-SubCell"/>
</dbReference>
<feature type="binding site" evidence="16">
    <location>
        <position position="127"/>
    </location>
    <ligand>
        <name>K(+)</name>
        <dbReference type="ChEBI" id="CHEBI:29103"/>
    </ligand>
</feature>
<sequence>MLLAVDVGNTNIVLGVIDGEELVSSGRVSTNIYETEDECAMKIYSFLNLHNNIQIDGAIISSVVPALVTTLKKAIYTVCKVNAIVVGPGIKTGLSIKIDDPAQLGADLVVGAVAAKEKYPQPTIIFDLGTATTGSVLDKDGNFLGGTITTGVKTSINALTAGAALLPQIDIAAPKKIIGTNSIESMQSGCVIGTACMIDGLIDKFEQELGEKATVVVTGGLGKSIAKNCSHDMIIDENLLIDGLRIIYNKNK</sequence>
<dbReference type="GO" id="GO:0046872">
    <property type="term" value="F:metal ion binding"/>
    <property type="evidence" value="ECO:0007669"/>
    <property type="project" value="UniProtKB-KW"/>
</dbReference>
<evidence type="ECO:0000313" key="17">
    <source>
        <dbReference type="EMBL" id="SJZ39420.1"/>
    </source>
</evidence>
<dbReference type="InterPro" id="IPR043129">
    <property type="entry name" value="ATPase_NBD"/>
</dbReference>
<evidence type="ECO:0000256" key="2">
    <source>
        <dbReference type="ARBA" id="ARBA00001958"/>
    </source>
</evidence>
<evidence type="ECO:0000256" key="8">
    <source>
        <dbReference type="ARBA" id="ARBA00022679"/>
    </source>
</evidence>
<gene>
    <name evidence="16" type="primary">coaX</name>
    <name evidence="17" type="ORF">SAMN02745114_00375</name>
</gene>
<keyword evidence="13 16" id="KW-0173">Coenzyme A biosynthesis</keyword>
<dbReference type="GO" id="GO:0015937">
    <property type="term" value="P:coenzyme A biosynthetic process"/>
    <property type="evidence" value="ECO:0007669"/>
    <property type="project" value="UniProtKB-UniRule"/>
</dbReference>
<evidence type="ECO:0000313" key="18">
    <source>
        <dbReference type="Proteomes" id="UP000190657"/>
    </source>
</evidence>
<evidence type="ECO:0000256" key="5">
    <source>
        <dbReference type="ARBA" id="ARBA00011738"/>
    </source>
</evidence>
<dbReference type="EMBL" id="FUWW01000003">
    <property type="protein sequence ID" value="SJZ39420.1"/>
    <property type="molecule type" value="Genomic_DNA"/>
</dbReference>
<dbReference type="EC" id="2.7.1.33" evidence="6 16"/>
<dbReference type="PANTHER" id="PTHR34265">
    <property type="entry name" value="TYPE III PANTOTHENATE KINASE"/>
    <property type="match status" value="1"/>
</dbReference>
<dbReference type="AlphaFoldDB" id="A0A1T4KAF3"/>